<organism evidence="2">
    <name type="scientific">Oryza sativa subsp. japonica</name>
    <name type="common">Rice</name>
    <dbReference type="NCBI Taxonomy" id="39947"/>
    <lineage>
        <taxon>Eukaryota</taxon>
        <taxon>Viridiplantae</taxon>
        <taxon>Streptophyta</taxon>
        <taxon>Embryophyta</taxon>
        <taxon>Tracheophyta</taxon>
        <taxon>Spermatophyta</taxon>
        <taxon>Magnoliopsida</taxon>
        <taxon>Liliopsida</taxon>
        <taxon>Poales</taxon>
        <taxon>Poaceae</taxon>
        <taxon>BOP clade</taxon>
        <taxon>Oryzoideae</taxon>
        <taxon>Oryzeae</taxon>
        <taxon>Oryzinae</taxon>
        <taxon>Oryza</taxon>
        <taxon>Oryza sativa</taxon>
    </lineage>
</organism>
<dbReference type="EMBL" id="KF748972">
    <property type="protein sequence ID" value="AIE56237.1"/>
    <property type="molecule type" value="Genomic_DNA"/>
</dbReference>
<protein>
    <submittedName>
        <fullName evidence="2">Lectin receptor kinase</fullName>
    </submittedName>
</protein>
<keyword evidence="2" id="KW-0808">Transferase</keyword>
<accession>A0A075F3W8</accession>
<keyword evidence="2" id="KW-0675">Receptor</keyword>
<proteinExistence type="predicted"/>
<keyword evidence="1" id="KW-0732">Signal</keyword>
<evidence type="ECO:0000256" key="1">
    <source>
        <dbReference type="SAM" id="SignalP"/>
    </source>
</evidence>
<evidence type="ECO:0000313" key="2">
    <source>
        <dbReference type="EMBL" id="AIE56237.1"/>
    </source>
</evidence>
<name>A0A075F3W8_ORYSJ</name>
<reference evidence="2" key="1">
    <citation type="journal article" date="2014" name="Nat. Biotechnol.">
        <title>Pattern-recognition Receptor Confers Broad-Spectrum and Durable Insect Resistance in Rice.</title>
        <authorList>
            <person name="Wan J."/>
        </authorList>
    </citation>
    <scope>NUCLEOTIDE SEQUENCE</scope>
</reference>
<sequence>MAPILFLPILQILLIYCTKSAQAQLNISIGSSLTPQATHGFRPLLILHLVFGR</sequence>
<gene>
    <name evidence="2" type="primary">LecRK2</name>
</gene>
<feature type="chain" id="PRO_5001706265" evidence="1">
    <location>
        <begin position="24"/>
        <end position="53"/>
    </location>
</feature>
<dbReference type="GO" id="GO:0016301">
    <property type="term" value="F:kinase activity"/>
    <property type="evidence" value="ECO:0007669"/>
    <property type="project" value="UniProtKB-KW"/>
</dbReference>
<dbReference type="AlphaFoldDB" id="A0A075F3W8"/>
<keyword evidence="2" id="KW-0418">Kinase</keyword>
<feature type="signal peptide" evidence="1">
    <location>
        <begin position="1"/>
        <end position="23"/>
    </location>
</feature>